<dbReference type="Proteomes" id="UP000466848">
    <property type="component" value="Chromosome"/>
</dbReference>
<gene>
    <name evidence="6" type="ORF">Ami103574_04960</name>
</gene>
<keyword evidence="3" id="KW-0274">FAD</keyword>
<dbReference type="PANTHER" id="PTHR43400:SF10">
    <property type="entry name" value="3-OXOSTEROID 1-DEHYDROGENASE"/>
    <property type="match status" value="1"/>
</dbReference>
<evidence type="ECO:0000259" key="5">
    <source>
        <dbReference type="Pfam" id="PF00890"/>
    </source>
</evidence>
<evidence type="ECO:0000256" key="4">
    <source>
        <dbReference type="ARBA" id="ARBA00023002"/>
    </source>
</evidence>
<evidence type="ECO:0000256" key="2">
    <source>
        <dbReference type="ARBA" id="ARBA00022630"/>
    </source>
</evidence>
<dbReference type="SUPFAM" id="SSF51905">
    <property type="entry name" value="FAD/NAD(P)-binding domain"/>
    <property type="match status" value="1"/>
</dbReference>
<dbReference type="EMBL" id="CP048649">
    <property type="protein sequence ID" value="QIB68709.1"/>
    <property type="molecule type" value="Genomic_DNA"/>
</dbReference>
<keyword evidence="7" id="KW-1185">Reference proteome</keyword>
<evidence type="ECO:0000256" key="1">
    <source>
        <dbReference type="ARBA" id="ARBA00001974"/>
    </source>
</evidence>
<dbReference type="InterPro" id="IPR003953">
    <property type="entry name" value="FAD-dep_OxRdtase_2_FAD-bd"/>
</dbReference>
<dbReference type="Pfam" id="PF00890">
    <property type="entry name" value="FAD_binding_2"/>
    <property type="match status" value="1"/>
</dbReference>
<keyword evidence="4" id="KW-0560">Oxidoreductase</keyword>
<dbReference type="KEGG" id="abut:Ami103574_04960"/>
<keyword evidence="2" id="KW-0285">Flavoprotein</keyword>
<dbReference type="PRINTS" id="PR00411">
    <property type="entry name" value="PNDRDTASEI"/>
</dbReference>
<dbReference type="RefSeq" id="WP_163065572.1">
    <property type="nucleotide sequence ID" value="NZ_CP048649.1"/>
</dbReference>
<feature type="domain" description="FAD-dependent oxidoreductase 2 FAD-binding" evidence="5">
    <location>
        <begin position="9"/>
        <end position="470"/>
    </location>
</feature>
<proteinExistence type="predicted"/>
<comment type="cofactor">
    <cofactor evidence="1">
        <name>FAD</name>
        <dbReference type="ChEBI" id="CHEBI:57692"/>
    </cofactor>
</comment>
<evidence type="ECO:0000313" key="7">
    <source>
        <dbReference type="Proteomes" id="UP000466848"/>
    </source>
</evidence>
<dbReference type="InterPro" id="IPR050315">
    <property type="entry name" value="FAD-oxidoreductase_2"/>
</dbReference>
<dbReference type="Gene3D" id="3.90.700.10">
    <property type="entry name" value="Succinate dehydrogenase/fumarate reductase flavoprotein, catalytic domain"/>
    <property type="match status" value="1"/>
</dbReference>
<dbReference type="InterPro" id="IPR036188">
    <property type="entry name" value="FAD/NAD-bd_sf"/>
</dbReference>
<dbReference type="GO" id="GO:0033765">
    <property type="term" value="F:steroid dehydrogenase activity, acting on the CH-CH group of donors"/>
    <property type="evidence" value="ECO:0007669"/>
    <property type="project" value="UniProtKB-ARBA"/>
</dbReference>
<reference evidence="6 7" key="1">
    <citation type="submission" date="2020-02" db="EMBL/GenBank/DDBJ databases">
        <authorList>
            <person name="Kim Y.B."/>
            <person name="Roh S.W."/>
        </authorList>
    </citation>
    <scope>NUCLEOTIDE SEQUENCE [LARGE SCALE GENOMIC DNA]</scope>
    <source>
        <strain evidence="6 7">DSM 103574</strain>
    </source>
</reference>
<accession>A0A858BU43</accession>
<dbReference type="GO" id="GO:0008202">
    <property type="term" value="P:steroid metabolic process"/>
    <property type="evidence" value="ECO:0007669"/>
    <property type="project" value="UniProtKB-ARBA"/>
</dbReference>
<dbReference type="SUPFAM" id="SSF56425">
    <property type="entry name" value="Succinate dehydrogenase/fumarate reductase flavoprotein, catalytic domain"/>
    <property type="match status" value="1"/>
</dbReference>
<evidence type="ECO:0000313" key="6">
    <source>
        <dbReference type="EMBL" id="QIB68709.1"/>
    </source>
</evidence>
<organism evidence="6 7">
    <name type="scientific">Aminipila butyrica</name>
    <dbReference type="NCBI Taxonomy" id="433296"/>
    <lineage>
        <taxon>Bacteria</taxon>
        <taxon>Bacillati</taxon>
        <taxon>Bacillota</taxon>
        <taxon>Clostridia</taxon>
        <taxon>Peptostreptococcales</taxon>
        <taxon>Anaerovoracaceae</taxon>
        <taxon>Aminipila</taxon>
    </lineage>
</organism>
<dbReference type="AlphaFoldDB" id="A0A858BU43"/>
<protein>
    <submittedName>
        <fullName evidence="6">FAD-dependent oxidoreductase</fullName>
    </submittedName>
</protein>
<sequence length="506" mass="55296">MSTTKMEADVIVIGGGASGITAAVAAAEKQASVILLEKGSTTGGAANMGMGFFAVESKYQKAQMVDFSKEDAFNLLMNYTHWRVDARLVRKYIEQTASTIDWAESMGVEFLGAYKYFEKSTQTWHVVKTAGSNAPAERAASNLYRALTERAEELGVQICYQTKATKIQTENGAVSGVEFVDAAGVKSVAECNAVVVATGGFGDNPKMIQDYLGFDWGKDLHSFRIPGVEGEGLNMLWEAGAAKTQPVMELTYTTPGVTDVFKTLSETMRQPNLMVNLDGLRFINEEIMNNTVYTGNAVALQRQRMAFTIIDDSILNTYRKTGLDYITVHHNIKNIDSWDKELSTYLNGEAAEASGLSMLHNEAQKAQINLFAADSLEELAEKMGINGENLKKTIAEYNEACTSEDLFFFKKHKYLKPLKGGKLYGARHFPAGYGSLGGVKTNDKLEVLKADGVKIPGLYSCGTDACNIFGDSYCFLMPGNTMGFAVNSGRMAGYNAVDYMDSDEFQ</sequence>
<evidence type="ECO:0000256" key="3">
    <source>
        <dbReference type="ARBA" id="ARBA00022827"/>
    </source>
</evidence>
<dbReference type="Gene3D" id="3.50.50.60">
    <property type="entry name" value="FAD/NAD(P)-binding domain"/>
    <property type="match status" value="2"/>
</dbReference>
<dbReference type="InterPro" id="IPR027477">
    <property type="entry name" value="Succ_DH/fumarate_Rdtase_cat_sf"/>
</dbReference>
<dbReference type="PANTHER" id="PTHR43400">
    <property type="entry name" value="FUMARATE REDUCTASE"/>
    <property type="match status" value="1"/>
</dbReference>
<name>A0A858BU43_9FIRM</name>